<sequence>MRLIALLACVATVPVWAAPAAPAQPPLLPAAGQWQIVTQLPPDQLARMQQRAAEGGGDRGGPGGKMTFDAKAGTMTRTQCLNAESLSHWGQGMQRRRDDEEQPKCDAPKYTVSNKTTLTIDLKCSAPEPSSSHAVYRFDAKRGSYTFEQSRTRDGETRNSKGTAKRIGDC</sequence>
<feature type="compositionally biased region" description="Basic and acidic residues" evidence="1">
    <location>
        <begin position="150"/>
        <end position="159"/>
    </location>
</feature>
<evidence type="ECO:0000313" key="4">
    <source>
        <dbReference type="Proteomes" id="UP000192761"/>
    </source>
</evidence>
<feature type="region of interest" description="Disordered" evidence="1">
    <location>
        <begin position="143"/>
        <end position="170"/>
    </location>
</feature>
<dbReference type="AlphaFoldDB" id="A0A1W1X9C3"/>
<feature type="compositionally biased region" description="Basic and acidic residues" evidence="1">
    <location>
        <begin position="95"/>
        <end position="107"/>
    </location>
</feature>
<feature type="region of interest" description="Disordered" evidence="1">
    <location>
        <begin position="83"/>
        <end position="109"/>
    </location>
</feature>
<dbReference type="RefSeq" id="WP_176216784.1">
    <property type="nucleotide sequence ID" value="NZ_FWXD01000004.1"/>
</dbReference>
<accession>A0A1W1X9C3</accession>
<name>A0A1W1X9C3_9NEIS</name>
<dbReference type="InterPro" id="IPR022061">
    <property type="entry name" value="DUF3617"/>
</dbReference>
<feature type="chain" id="PRO_5013139630" description="DUF3617 family protein" evidence="2">
    <location>
        <begin position="18"/>
        <end position="170"/>
    </location>
</feature>
<proteinExistence type="predicted"/>
<dbReference type="EMBL" id="FWXD01000004">
    <property type="protein sequence ID" value="SMC20605.1"/>
    <property type="molecule type" value="Genomic_DNA"/>
</dbReference>
<reference evidence="3 4" key="1">
    <citation type="submission" date="2017-04" db="EMBL/GenBank/DDBJ databases">
        <authorList>
            <person name="Afonso C.L."/>
            <person name="Miller P.J."/>
            <person name="Scott M.A."/>
            <person name="Spackman E."/>
            <person name="Goraichik I."/>
            <person name="Dimitrov K.M."/>
            <person name="Suarez D.L."/>
            <person name="Swayne D.E."/>
        </authorList>
    </citation>
    <scope>NUCLEOTIDE SEQUENCE [LARGE SCALE GENOMIC DNA]</scope>
    <source>
        <strain evidence="3 4">DSM 23236</strain>
    </source>
</reference>
<dbReference type="Pfam" id="PF12276">
    <property type="entry name" value="DUF3617"/>
    <property type="match status" value="1"/>
</dbReference>
<evidence type="ECO:0000313" key="3">
    <source>
        <dbReference type="EMBL" id="SMC20605.1"/>
    </source>
</evidence>
<organism evidence="3 4">
    <name type="scientific">Andreprevotia lacus DSM 23236</name>
    <dbReference type="NCBI Taxonomy" id="1121001"/>
    <lineage>
        <taxon>Bacteria</taxon>
        <taxon>Pseudomonadati</taxon>
        <taxon>Pseudomonadota</taxon>
        <taxon>Betaproteobacteria</taxon>
        <taxon>Neisseriales</taxon>
        <taxon>Chitinibacteraceae</taxon>
        <taxon>Andreprevotia</taxon>
    </lineage>
</organism>
<protein>
    <recommendedName>
        <fullName evidence="5">DUF3617 family protein</fullName>
    </recommendedName>
</protein>
<keyword evidence="2" id="KW-0732">Signal</keyword>
<evidence type="ECO:0000256" key="1">
    <source>
        <dbReference type="SAM" id="MobiDB-lite"/>
    </source>
</evidence>
<evidence type="ECO:0008006" key="5">
    <source>
        <dbReference type="Google" id="ProtNLM"/>
    </source>
</evidence>
<keyword evidence="4" id="KW-1185">Reference proteome</keyword>
<feature type="signal peptide" evidence="2">
    <location>
        <begin position="1"/>
        <end position="17"/>
    </location>
</feature>
<evidence type="ECO:0000256" key="2">
    <source>
        <dbReference type="SAM" id="SignalP"/>
    </source>
</evidence>
<gene>
    <name evidence="3" type="ORF">SAMN02745857_01029</name>
</gene>
<dbReference type="Proteomes" id="UP000192761">
    <property type="component" value="Unassembled WGS sequence"/>
</dbReference>
<dbReference type="STRING" id="1121001.SAMN02745857_01029"/>